<feature type="compositionally biased region" description="Acidic residues" evidence="1">
    <location>
        <begin position="88"/>
        <end position="106"/>
    </location>
</feature>
<dbReference type="RefSeq" id="WP_126778589.1">
    <property type="nucleotide sequence ID" value="NZ_NGJU01000004.1"/>
</dbReference>
<gene>
    <name evidence="3" type="ORF">CBF35_03430</name>
</gene>
<feature type="region of interest" description="Disordered" evidence="1">
    <location>
        <begin position="30"/>
        <end position="106"/>
    </location>
</feature>
<evidence type="ECO:0008006" key="5">
    <source>
        <dbReference type="Google" id="ProtNLM"/>
    </source>
</evidence>
<feature type="compositionally biased region" description="Low complexity" evidence="1">
    <location>
        <begin position="30"/>
        <end position="56"/>
    </location>
</feature>
<proteinExistence type="predicted"/>
<keyword evidence="4" id="KW-1185">Reference proteome</keyword>
<dbReference type="Gene3D" id="3.10.20.320">
    <property type="entry name" value="Putative peptidoglycan bound protein (lpxtg motif)"/>
    <property type="match status" value="1"/>
</dbReference>
<dbReference type="EMBL" id="NGJU01000004">
    <property type="protein sequence ID" value="RST96989.1"/>
    <property type="molecule type" value="Genomic_DNA"/>
</dbReference>
<reference evidence="3 4" key="1">
    <citation type="submission" date="2017-05" db="EMBL/GenBank/DDBJ databases">
        <title>Vagococcus spp. assemblies.</title>
        <authorList>
            <person name="Gulvik C.A."/>
        </authorList>
    </citation>
    <scope>NUCLEOTIDE SEQUENCE [LARGE SCALE GENOMIC DNA]</scope>
    <source>
        <strain evidence="3 4">NCFB 2777</strain>
    </source>
</reference>
<evidence type="ECO:0000313" key="3">
    <source>
        <dbReference type="EMBL" id="RST96989.1"/>
    </source>
</evidence>
<name>A0A429ZTL8_9ENTE</name>
<keyword evidence="2" id="KW-0812">Transmembrane</keyword>
<comment type="caution">
    <text evidence="3">The sequence shown here is derived from an EMBL/GenBank/DDBJ whole genome shotgun (WGS) entry which is preliminary data.</text>
</comment>
<dbReference type="AlphaFoldDB" id="A0A429ZTL8"/>
<evidence type="ECO:0000256" key="1">
    <source>
        <dbReference type="SAM" id="MobiDB-lite"/>
    </source>
</evidence>
<organism evidence="3 4">
    <name type="scientific">Vagococcus salmoninarum</name>
    <dbReference type="NCBI Taxonomy" id="2739"/>
    <lineage>
        <taxon>Bacteria</taxon>
        <taxon>Bacillati</taxon>
        <taxon>Bacillota</taxon>
        <taxon>Bacilli</taxon>
        <taxon>Lactobacillales</taxon>
        <taxon>Enterococcaceae</taxon>
        <taxon>Vagococcus</taxon>
    </lineage>
</organism>
<keyword evidence="2" id="KW-0472">Membrane</keyword>
<dbReference type="Proteomes" id="UP000287239">
    <property type="component" value="Unassembled WGS sequence"/>
</dbReference>
<evidence type="ECO:0000313" key="4">
    <source>
        <dbReference type="Proteomes" id="UP000287239"/>
    </source>
</evidence>
<dbReference type="GeneID" id="98567408"/>
<keyword evidence="2" id="KW-1133">Transmembrane helix</keyword>
<feature type="region of interest" description="Disordered" evidence="1">
    <location>
        <begin position="340"/>
        <end position="373"/>
    </location>
</feature>
<accession>A0A429ZTL8</accession>
<feature type="compositionally biased region" description="Low complexity" evidence="1">
    <location>
        <begin position="64"/>
        <end position="79"/>
    </location>
</feature>
<evidence type="ECO:0000256" key="2">
    <source>
        <dbReference type="SAM" id="Phobius"/>
    </source>
</evidence>
<feature type="compositionally biased region" description="Low complexity" evidence="1">
    <location>
        <begin position="350"/>
        <end position="361"/>
    </location>
</feature>
<protein>
    <recommendedName>
        <fullName evidence="5">Gram-positive cocci surface proteins LPxTG domain-containing protein</fullName>
    </recommendedName>
</protein>
<dbReference type="OrthoDB" id="2179163at2"/>
<feature type="transmembrane region" description="Helical" evidence="2">
    <location>
        <begin position="376"/>
        <end position="396"/>
    </location>
</feature>
<sequence length="403" mass="42191">MKKKKLLQVGLTAVILGQVIVSPAVVLGDDTASTSEAPTTEAETSEPTASDTSTEAETSEESETPSSSEEAPDSSTAPATSDSKPEESNGEENGEKEDDKEDEEDEAAEGLFLRNLIEAVSWGEEILAETDVVTNEFTIASVAANREALTAAVVAGSDLLDAIPTVDETDALDLDAAKTQEEEIVAATRAINSIIENNLAATLPIDLILAEVEHLTGAYLDPSKPDVREELYAAITAVEEARVAALTNAEVATVVGNLQKILDELHLLVQVRAFDEKGEEILIDVKSPVADLTGLFKTGYVVTPPVIPGYEFVDANRLTGNFGDGVNDIALAYKKVEAAPGKTAPDPIPSSSSSESSSTSEQPKDLPRLAQTNVSLGSGTTLAGLGAAAASLAAFIKARRNKK</sequence>